<gene>
    <name evidence="10" type="ORF">PU634_13335</name>
</gene>
<sequence length="190" mass="20587">MANKEQISALVDGEIQDRVLLEQVAGNKELADTFGRYHLYGDALRNELPERMTFDLSDRVMAALEQEAPLTAANDSSAGDSNAEPVSATVVRPGFGLGRLKPALRHAGQFAIAASVSAAVIFGVQHYSQPSAVPSPVLNTVPLSGGAAPVSLNYQNDAQQRASEQQLLEQERRINALLMDHELQQRLRQN</sequence>
<evidence type="ECO:0000313" key="11">
    <source>
        <dbReference type="Proteomes" id="UP001223802"/>
    </source>
</evidence>
<dbReference type="InterPro" id="IPR005573">
    <property type="entry name" value="Anti-sigma_E_RseA_C"/>
</dbReference>
<evidence type="ECO:0000256" key="6">
    <source>
        <dbReference type="ARBA" id="ARBA00023136"/>
    </source>
</evidence>
<dbReference type="InterPro" id="IPR026279">
    <property type="entry name" value="RseA"/>
</dbReference>
<comment type="function">
    <text evidence="7">An anti-sigma factor for extracytoplasmic function (ECF) sigma factor sigma-E (RpoE). ECF sigma factors are held in an inactive form by an anti-sigma factor until released by regulated intramembrane proteolysis (RIP). RIP occurs when an extracytoplasmic signal triggers a concerted proteolytic cascade to transmit information and elicit cellular responses. The membrane-spanning regulatory substrate protein is first cut periplasmically (site-1 protease, S1P, DegS), then within the membrane itself (site-2 protease, S2P, RseP), while cytoplasmic proteases finish degrading the anti-sigma factor, liberating sigma-E.</text>
</comment>
<keyword evidence="5" id="KW-1133">Transmembrane helix</keyword>
<keyword evidence="6 7" id="KW-0472">Membrane</keyword>
<dbReference type="AlphaFoldDB" id="A0AA50KMA6"/>
<evidence type="ECO:0000259" key="9">
    <source>
        <dbReference type="Pfam" id="PF03873"/>
    </source>
</evidence>
<dbReference type="InterPro" id="IPR052383">
    <property type="entry name" value="Anti-sigma-E_RseA-like"/>
</dbReference>
<name>A0AA50KMA6_9GAMM</name>
<dbReference type="InterPro" id="IPR036147">
    <property type="entry name" value="Anti-sigma_E_RseA_N_sf"/>
</dbReference>
<accession>A0AA50KMA6</accession>
<dbReference type="InterPro" id="IPR005572">
    <property type="entry name" value="Anti-sigma_E_RseA_N"/>
</dbReference>
<evidence type="ECO:0000256" key="1">
    <source>
        <dbReference type="ARBA" id="ARBA00004162"/>
    </source>
</evidence>
<protein>
    <recommendedName>
        <fullName evidence="7">Anti-sigma-E factor RseA</fullName>
    </recommendedName>
    <alternativeName>
        <fullName evidence="7">Regulator of SigE</fullName>
    </alternativeName>
    <alternativeName>
        <fullName evidence="7">Sigma-E anti-sigma factor RseA</fullName>
    </alternativeName>
    <alternativeName>
        <fullName evidence="7">Sigma-E factor negative regulatory protein</fullName>
    </alternativeName>
</protein>
<dbReference type="EMBL" id="CP118224">
    <property type="protein sequence ID" value="WMC10069.1"/>
    <property type="molecule type" value="Genomic_DNA"/>
</dbReference>
<dbReference type="GO" id="GO:0016989">
    <property type="term" value="F:sigma factor antagonist activity"/>
    <property type="evidence" value="ECO:0007669"/>
    <property type="project" value="InterPro"/>
</dbReference>
<dbReference type="SUPFAM" id="SSF89069">
    <property type="entry name" value="N-terminal, cytoplasmic domain of anti-sigmaE factor RseA"/>
    <property type="match status" value="1"/>
</dbReference>
<dbReference type="PANTHER" id="PTHR38104:SF1">
    <property type="entry name" value="ANTI-SIGMA-E FACTOR RSEA"/>
    <property type="match status" value="1"/>
</dbReference>
<keyword evidence="7" id="KW-0997">Cell inner membrane</keyword>
<proteinExistence type="inferred from homology"/>
<dbReference type="PIRSF" id="PIRSF016938">
    <property type="entry name" value="RseA"/>
    <property type="match status" value="1"/>
</dbReference>
<dbReference type="GO" id="GO:0005886">
    <property type="term" value="C:plasma membrane"/>
    <property type="evidence" value="ECO:0007669"/>
    <property type="project" value="UniProtKB-SubCell"/>
</dbReference>
<comment type="subunit">
    <text evidence="7">Interacts 1:1 with ECF RNA polymerase sigma-E (RpoE); this inhibits the interaction of sigma-E with the RNA polymerase catalytic core and leads to a decreased expression of sigma-E-regulated genes. Interacts with RseB.</text>
</comment>
<keyword evidence="4" id="KW-0812">Transmembrane</keyword>
<dbReference type="Pfam" id="PF03872">
    <property type="entry name" value="RseA_N"/>
    <property type="match status" value="1"/>
</dbReference>
<reference evidence="10 11" key="1">
    <citation type="submission" date="2023-02" db="EMBL/GenBank/DDBJ databases">
        <title>Complete genome sequence of a novel bacterium Oceanimonas sp. NTOU-MSR1 isolated from marine coast sediment.</title>
        <authorList>
            <person name="Yang H.-T."/>
            <person name="Chen Y.-L."/>
            <person name="Ho Y.-N."/>
        </authorList>
    </citation>
    <scope>NUCLEOTIDE SEQUENCE [LARGE SCALE GENOMIC DNA]</scope>
    <source>
        <strain evidence="10 11">NTOU-MSR1</strain>
    </source>
</reference>
<evidence type="ECO:0000256" key="7">
    <source>
        <dbReference type="PIRNR" id="PIRNR016938"/>
    </source>
</evidence>
<keyword evidence="3 7" id="KW-1003">Cell membrane</keyword>
<evidence type="ECO:0000256" key="4">
    <source>
        <dbReference type="ARBA" id="ARBA00022692"/>
    </source>
</evidence>
<feature type="domain" description="Anti sigma-E protein RseA N-terminal" evidence="8">
    <location>
        <begin position="1"/>
        <end position="76"/>
    </location>
</feature>
<evidence type="ECO:0000256" key="5">
    <source>
        <dbReference type="ARBA" id="ARBA00022989"/>
    </source>
</evidence>
<dbReference type="Gene3D" id="1.10.10.880">
    <property type="entry name" value="Anti sigma-E protein RseA, N-terminal domain"/>
    <property type="match status" value="1"/>
</dbReference>
<dbReference type="CDD" id="cd16328">
    <property type="entry name" value="RseA_N"/>
    <property type="match status" value="1"/>
</dbReference>
<evidence type="ECO:0000313" key="10">
    <source>
        <dbReference type="EMBL" id="WMC10069.1"/>
    </source>
</evidence>
<dbReference type="Pfam" id="PF03873">
    <property type="entry name" value="RseA_C"/>
    <property type="match status" value="1"/>
</dbReference>
<evidence type="ECO:0000256" key="3">
    <source>
        <dbReference type="ARBA" id="ARBA00022475"/>
    </source>
</evidence>
<feature type="domain" description="Anti sigma-E protein RseA C-terminal" evidence="9">
    <location>
        <begin position="134"/>
        <end position="187"/>
    </location>
</feature>
<dbReference type="KEGG" id="ope:PU634_13335"/>
<dbReference type="Proteomes" id="UP001223802">
    <property type="component" value="Chromosome"/>
</dbReference>
<evidence type="ECO:0000259" key="8">
    <source>
        <dbReference type="Pfam" id="PF03872"/>
    </source>
</evidence>
<comment type="similarity">
    <text evidence="2 7">Belongs to the RseA family.</text>
</comment>
<dbReference type="PANTHER" id="PTHR38104">
    <property type="match status" value="1"/>
</dbReference>
<evidence type="ECO:0000256" key="2">
    <source>
        <dbReference type="ARBA" id="ARBA00005837"/>
    </source>
</evidence>
<keyword evidence="11" id="KW-1185">Reference proteome</keyword>
<dbReference type="RefSeq" id="WP_306761277.1">
    <property type="nucleotide sequence ID" value="NZ_CP118224.1"/>
</dbReference>
<comment type="subcellular location">
    <subcellularLocation>
        <location evidence="7">Cell inner membrane</location>
    </subcellularLocation>
    <subcellularLocation>
        <location evidence="1">Cell membrane</location>
        <topology evidence="1">Single-pass membrane protein</topology>
    </subcellularLocation>
</comment>
<organism evidence="10 11">
    <name type="scientific">Oceanimonas pelagia</name>
    <dbReference type="NCBI Taxonomy" id="3028314"/>
    <lineage>
        <taxon>Bacteria</taxon>
        <taxon>Pseudomonadati</taxon>
        <taxon>Pseudomonadota</taxon>
        <taxon>Gammaproteobacteria</taxon>
        <taxon>Aeromonadales</taxon>
        <taxon>Aeromonadaceae</taxon>
        <taxon>Oceanimonas</taxon>
    </lineage>
</organism>